<name>A0A8J3ND82_9ACTN</name>
<dbReference type="Gene3D" id="1.20.120.450">
    <property type="entry name" value="dinb family like domain"/>
    <property type="match status" value="1"/>
</dbReference>
<dbReference type="Proteomes" id="UP000612808">
    <property type="component" value="Unassembled WGS sequence"/>
</dbReference>
<dbReference type="Pfam" id="PF12867">
    <property type="entry name" value="DinB_2"/>
    <property type="match status" value="1"/>
</dbReference>
<dbReference type="RefSeq" id="WP_203658807.1">
    <property type="nucleotide sequence ID" value="NZ_BAAAZM010000024.1"/>
</dbReference>
<dbReference type="InterPro" id="IPR001646">
    <property type="entry name" value="5peptide_repeat"/>
</dbReference>
<dbReference type="SUPFAM" id="SSF109854">
    <property type="entry name" value="DinB/YfiT-like putative metalloenzymes"/>
    <property type="match status" value="1"/>
</dbReference>
<evidence type="ECO:0000313" key="3">
    <source>
        <dbReference type="Proteomes" id="UP000612808"/>
    </source>
</evidence>
<accession>A0A8J3ND82</accession>
<keyword evidence="3" id="KW-1185">Reference proteome</keyword>
<organism evidence="2 3">
    <name type="scientific">Actinocatenispora rupis</name>
    <dbReference type="NCBI Taxonomy" id="519421"/>
    <lineage>
        <taxon>Bacteria</taxon>
        <taxon>Bacillati</taxon>
        <taxon>Actinomycetota</taxon>
        <taxon>Actinomycetes</taxon>
        <taxon>Micromonosporales</taxon>
        <taxon>Micromonosporaceae</taxon>
        <taxon>Actinocatenispora</taxon>
    </lineage>
</organism>
<evidence type="ECO:0000259" key="1">
    <source>
        <dbReference type="Pfam" id="PF12867"/>
    </source>
</evidence>
<sequence length="247" mass="27993">MVEYTGRDLRGSHFHEVDLSGARFRNIDLTGAHIRGAILTDADITGDLDNVRVNGIEIGPLVDAELDRRYPERRLLRPTDADGFRTAWDVIERSWPATVDRARRLPPDALHVRVDDEWSFIETLRHLVFVVDAWIKRALLDDPDPYDPLDLPHTEMAPDPAVPDDPDARPSLDTMLTLRADRTAVVRRVLAELTDERLAGTTAALPAPGYPPAGTYHVRRCLRAVLNEEWEHRLIAERDLATLESHR</sequence>
<comment type="caution">
    <text evidence="2">The sequence shown here is derived from an EMBL/GenBank/DDBJ whole genome shotgun (WGS) entry which is preliminary data.</text>
</comment>
<dbReference type="AlphaFoldDB" id="A0A8J3ND82"/>
<dbReference type="SUPFAM" id="SSF141571">
    <property type="entry name" value="Pentapeptide repeat-like"/>
    <property type="match status" value="1"/>
</dbReference>
<dbReference type="Pfam" id="PF00805">
    <property type="entry name" value="Pentapeptide"/>
    <property type="match status" value="1"/>
</dbReference>
<proteinExistence type="predicted"/>
<evidence type="ECO:0000313" key="2">
    <source>
        <dbReference type="EMBL" id="GID12650.1"/>
    </source>
</evidence>
<feature type="domain" description="DinB-like" evidence="1">
    <location>
        <begin position="91"/>
        <end position="235"/>
    </location>
</feature>
<reference evidence="2" key="1">
    <citation type="submission" date="2021-01" db="EMBL/GenBank/DDBJ databases">
        <title>Whole genome shotgun sequence of Actinocatenispora rupis NBRC 107355.</title>
        <authorList>
            <person name="Komaki H."/>
            <person name="Tamura T."/>
        </authorList>
    </citation>
    <scope>NUCLEOTIDE SEQUENCE</scope>
    <source>
        <strain evidence="2">NBRC 107355</strain>
    </source>
</reference>
<protein>
    <recommendedName>
        <fullName evidence="1">DinB-like domain-containing protein</fullName>
    </recommendedName>
</protein>
<dbReference type="EMBL" id="BOMB01000020">
    <property type="protein sequence ID" value="GID12650.1"/>
    <property type="molecule type" value="Genomic_DNA"/>
</dbReference>
<dbReference type="Gene3D" id="2.160.20.80">
    <property type="entry name" value="E3 ubiquitin-protein ligase SopA"/>
    <property type="match status" value="1"/>
</dbReference>
<dbReference type="InterPro" id="IPR034660">
    <property type="entry name" value="DinB/YfiT-like"/>
</dbReference>
<dbReference type="InterPro" id="IPR024775">
    <property type="entry name" value="DinB-like"/>
</dbReference>
<gene>
    <name evidence="2" type="ORF">Aru02nite_35390</name>
</gene>